<dbReference type="Proteomes" id="UP000307440">
    <property type="component" value="Unassembled WGS sequence"/>
</dbReference>
<sequence>MSYHAPSAWSVNSDKELASKYQYTAGLASPAQTVTPASTWGTLPSDTASTWSVPRPFAEGYAGSPIATSPYSQQKGFAPLSHPSLTLGMAQSLGFDVSKDAPPRLPFDPRESAFNPPLTSIILQFEGLSPGWQYKVMHPTSITVSQIFEAVQRHCSSAVRRDQELEIPNTLRPAITTQYQHRLHRNPTHQGSPLLMLDVLGSRTLFVGLTPKSHDLTVWVIHFGQSPFGR</sequence>
<name>A0A5C3KGN1_COPMA</name>
<dbReference type="AlphaFoldDB" id="A0A5C3KGN1"/>
<evidence type="ECO:0000259" key="1">
    <source>
        <dbReference type="Pfam" id="PF20415"/>
    </source>
</evidence>
<proteinExistence type="predicted"/>
<evidence type="ECO:0000313" key="2">
    <source>
        <dbReference type="EMBL" id="TFK18843.1"/>
    </source>
</evidence>
<accession>A0A5C3KGN1</accession>
<dbReference type="Pfam" id="PF20415">
    <property type="entry name" value="DUF6699"/>
    <property type="match status" value="1"/>
</dbReference>
<protein>
    <recommendedName>
        <fullName evidence="1">DUF6699 domain-containing protein</fullName>
    </recommendedName>
</protein>
<evidence type="ECO:0000313" key="3">
    <source>
        <dbReference type="Proteomes" id="UP000307440"/>
    </source>
</evidence>
<organism evidence="2 3">
    <name type="scientific">Coprinopsis marcescibilis</name>
    <name type="common">Agaric fungus</name>
    <name type="synonym">Psathyrella marcescibilis</name>
    <dbReference type="NCBI Taxonomy" id="230819"/>
    <lineage>
        <taxon>Eukaryota</taxon>
        <taxon>Fungi</taxon>
        <taxon>Dikarya</taxon>
        <taxon>Basidiomycota</taxon>
        <taxon>Agaricomycotina</taxon>
        <taxon>Agaricomycetes</taxon>
        <taxon>Agaricomycetidae</taxon>
        <taxon>Agaricales</taxon>
        <taxon>Agaricineae</taxon>
        <taxon>Psathyrellaceae</taxon>
        <taxon>Coprinopsis</taxon>
    </lineage>
</organism>
<dbReference type="OrthoDB" id="3074408at2759"/>
<feature type="domain" description="DUF6699" evidence="1">
    <location>
        <begin position="109"/>
        <end position="212"/>
    </location>
</feature>
<dbReference type="InterPro" id="IPR046522">
    <property type="entry name" value="DUF6699"/>
</dbReference>
<gene>
    <name evidence="2" type="ORF">FA15DRAFT_697889</name>
</gene>
<dbReference type="EMBL" id="ML210375">
    <property type="protein sequence ID" value="TFK18843.1"/>
    <property type="molecule type" value="Genomic_DNA"/>
</dbReference>
<keyword evidence="3" id="KW-1185">Reference proteome</keyword>
<reference evidence="2 3" key="1">
    <citation type="journal article" date="2019" name="Nat. Ecol. Evol.">
        <title>Megaphylogeny resolves global patterns of mushroom evolution.</title>
        <authorList>
            <person name="Varga T."/>
            <person name="Krizsan K."/>
            <person name="Foldi C."/>
            <person name="Dima B."/>
            <person name="Sanchez-Garcia M."/>
            <person name="Sanchez-Ramirez S."/>
            <person name="Szollosi G.J."/>
            <person name="Szarkandi J.G."/>
            <person name="Papp V."/>
            <person name="Albert L."/>
            <person name="Andreopoulos W."/>
            <person name="Angelini C."/>
            <person name="Antonin V."/>
            <person name="Barry K.W."/>
            <person name="Bougher N.L."/>
            <person name="Buchanan P."/>
            <person name="Buyck B."/>
            <person name="Bense V."/>
            <person name="Catcheside P."/>
            <person name="Chovatia M."/>
            <person name="Cooper J."/>
            <person name="Damon W."/>
            <person name="Desjardin D."/>
            <person name="Finy P."/>
            <person name="Geml J."/>
            <person name="Haridas S."/>
            <person name="Hughes K."/>
            <person name="Justo A."/>
            <person name="Karasinski D."/>
            <person name="Kautmanova I."/>
            <person name="Kiss B."/>
            <person name="Kocsube S."/>
            <person name="Kotiranta H."/>
            <person name="LaButti K.M."/>
            <person name="Lechner B.E."/>
            <person name="Liimatainen K."/>
            <person name="Lipzen A."/>
            <person name="Lukacs Z."/>
            <person name="Mihaltcheva S."/>
            <person name="Morgado L.N."/>
            <person name="Niskanen T."/>
            <person name="Noordeloos M.E."/>
            <person name="Ohm R.A."/>
            <person name="Ortiz-Santana B."/>
            <person name="Ovrebo C."/>
            <person name="Racz N."/>
            <person name="Riley R."/>
            <person name="Savchenko A."/>
            <person name="Shiryaev A."/>
            <person name="Soop K."/>
            <person name="Spirin V."/>
            <person name="Szebenyi C."/>
            <person name="Tomsovsky M."/>
            <person name="Tulloss R.E."/>
            <person name="Uehling J."/>
            <person name="Grigoriev I.V."/>
            <person name="Vagvolgyi C."/>
            <person name="Papp T."/>
            <person name="Martin F.M."/>
            <person name="Miettinen O."/>
            <person name="Hibbett D.S."/>
            <person name="Nagy L.G."/>
        </authorList>
    </citation>
    <scope>NUCLEOTIDE SEQUENCE [LARGE SCALE GENOMIC DNA]</scope>
    <source>
        <strain evidence="2 3">CBS 121175</strain>
    </source>
</reference>